<feature type="domain" description="Leucine-rich repeat-containing N-terminal plant-type" evidence="9">
    <location>
        <begin position="462"/>
        <end position="500"/>
    </location>
</feature>
<evidence type="ECO:0000256" key="4">
    <source>
        <dbReference type="ARBA" id="ARBA00022729"/>
    </source>
</evidence>
<evidence type="ECO:0000256" key="7">
    <source>
        <dbReference type="ARBA" id="ARBA00023136"/>
    </source>
</evidence>
<keyword evidence="7" id="KW-0472">Membrane</keyword>
<dbReference type="GO" id="GO:0009791">
    <property type="term" value="P:post-embryonic development"/>
    <property type="evidence" value="ECO:0007669"/>
    <property type="project" value="UniProtKB-ARBA"/>
</dbReference>
<evidence type="ECO:0000256" key="5">
    <source>
        <dbReference type="ARBA" id="ARBA00022737"/>
    </source>
</evidence>
<name>A0A426YYS8_ENSVE</name>
<comment type="subcellular location">
    <subcellularLocation>
        <location evidence="1">Membrane</location>
        <topology evidence="1">Single-pass membrane protein</topology>
    </subcellularLocation>
</comment>
<dbReference type="EMBL" id="AMZH03009437">
    <property type="protein sequence ID" value="RRT56854.1"/>
    <property type="molecule type" value="Genomic_DNA"/>
</dbReference>
<dbReference type="Pfam" id="PF08263">
    <property type="entry name" value="LRRNT_2"/>
    <property type="match status" value="1"/>
</dbReference>
<evidence type="ECO:0000259" key="9">
    <source>
        <dbReference type="Pfam" id="PF08263"/>
    </source>
</evidence>
<dbReference type="InterPro" id="IPR032675">
    <property type="entry name" value="LRR_dom_sf"/>
</dbReference>
<keyword evidence="3" id="KW-0812">Transmembrane</keyword>
<dbReference type="PROSITE" id="PS51450">
    <property type="entry name" value="LRR"/>
    <property type="match status" value="1"/>
</dbReference>
<sequence>MKRIGLTEMPLPFDPLKHAVGMNHIRSRLTSTKEMKSSNLASSSRICRLLAKPLRKHGSEAKFSQESICSCSSTRSISSYQSTSPSDGFVTSAALLHCVWEGNIPYFLFVVDDDGCEVYMARPQKIRAPVDKPLDYIYQFHSWKASRKKWKKIVIDASSHVGKMKVSSSLIVNSDRSKFMETEFVLFGAKEEERSTEMKKSLSNFRRINRRSKKVAKIFRPTHMSRHNPILKVDESGTQFEELCHLLPDELQTIDESDRADQFANEFPPNRELTAIVVRDYGYNSSNGAAFGGWGLKFLEKVETDDANFSQEYPSSSSESCENTSRSVTKKISRNVTVLVPAGFHGGPITRSGGPSSLTERWTSSGHCDCGGWDVGCPIEVLNNDSICSKVLPEAESEEDCKPFELFIEHVQQIGHCPIEEICSIGNLLIPFKIAASNMSSLLLLLLFLCLLPGGNSSPVEELQILLEFKESLSTTKNNTFESWTSEGRSTCSFAGIKCDSTGSVSELDLTDSGLSGTIPFRSLCRLPSLSRLSLGSNLLITVGLLNCTGLRHLDLGFYSLAGAVPGLAPLNKLRVLNLSDNALTGLFPWVSLGNLTALEVLSLGDNNFDPSPFPEVVVKFAKLAWLFLSDCNIRGEIPSYIGNLTHLVDLELADNFLTGGIIAEIARLTELRQLELYNNSLTGSLPPGFRNLSNLVYLDASMNLLKGDLSELRSLKNLVSLQLFVNDFSGEVPGFSA</sequence>
<dbReference type="InterPro" id="IPR001611">
    <property type="entry name" value="Leu-rich_rpt"/>
</dbReference>
<dbReference type="SMART" id="SM00369">
    <property type="entry name" value="LRR_TYP"/>
    <property type="match status" value="4"/>
</dbReference>
<dbReference type="PANTHER" id="PTHR31390:SF2">
    <property type="entry name" value="EXPRESSED PROTEIN"/>
    <property type="match status" value="1"/>
</dbReference>
<evidence type="ECO:0000256" key="1">
    <source>
        <dbReference type="ARBA" id="ARBA00004167"/>
    </source>
</evidence>
<dbReference type="GO" id="GO:0016020">
    <property type="term" value="C:membrane"/>
    <property type="evidence" value="ECO:0007669"/>
    <property type="project" value="UniProtKB-SubCell"/>
</dbReference>
<evidence type="ECO:0000256" key="3">
    <source>
        <dbReference type="ARBA" id="ARBA00022692"/>
    </source>
</evidence>
<protein>
    <submittedName>
        <fullName evidence="11">Uncharacterized protein</fullName>
    </submittedName>
</protein>
<dbReference type="Proteomes" id="UP000287651">
    <property type="component" value="Unassembled WGS sequence"/>
</dbReference>
<keyword evidence="2" id="KW-0433">Leucine-rich repeat</keyword>
<keyword evidence="5" id="KW-0677">Repeat</keyword>
<dbReference type="PANTHER" id="PTHR31390">
    <property type="entry name" value="EXPRESSED PROTEIN"/>
    <property type="match status" value="1"/>
</dbReference>
<evidence type="ECO:0000256" key="2">
    <source>
        <dbReference type="ARBA" id="ARBA00022614"/>
    </source>
</evidence>
<evidence type="ECO:0000313" key="12">
    <source>
        <dbReference type="Proteomes" id="UP000287651"/>
    </source>
</evidence>
<keyword evidence="6" id="KW-1133">Transmembrane helix</keyword>
<dbReference type="Gene3D" id="3.80.10.10">
    <property type="entry name" value="Ribonuclease Inhibitor"/>
    <property type="match status" value="2"/>
</dbReference>
<evidence type="ECO:0000256" key="8">
    <source>
        <dbReference type="ARBA" id="ARBA00023180"/>
    </source>
</evidence>
<organism evidence="11 12">
    <name type="scientific">Ensete ventricosum</name>
    <name type="common">Abyssinian banana</name>
    <name type="synonym">Musa ensete</name>
    <dbReference type="NCBI Taxonomy" id="4639"/>
    <lineage>
        <taxon>Eukaryota</taxon>
        <taxon>Viridiplantae</taxon>
        <taxon>Streptophyta</taxon>
        <taxon>Embryophyta</taxon>
        <taxon>Tracheophyta</taxon>
        <taxon>Spermatophyta</taxon>
        <taxon>Magnoliopsida</taxon>
        <taxon>Liliopsida</taxon>
        <taxon>Zingiberales</taxon>
        <taxon>Musaceae</taxon>
        <taxon>Ensete</taxon>
    </lineage>
</organism>
<dbReference type="InterPro" id="IPR055414">
    <property type="entry name" value="LRR_R13L4/SHOC2-like"/>
</dbReference>
<dbReference type="InterPro" id="IPR021916">
    <property type="entry name" value="DUF3527"/>
</dbReference>
<accession>A0A426YYS8</accession>
<evidence type="ECO:0000259" key="10">
    <source>
        <dbReference type="Pfam" id="PF23598"/>
    </source>
</evidence>
<evidence type="ECO:0000313" key="11">
    <source>
        <dbReference type="EMBL" id="RRT56854.1"/>
    </source>
</evidence>
<dbReference type="Pfam" id="PF23598">
    <property type="entry name" value="LRR_14"/>
    <property type="match status" value="1"/>
</dbReference>
<dbReference type="Pfam" id="PF12043">
    <property type="entry name" value="DUF3527"/>
    <property type="match status" value="1"/>
</dbReference>
<proteinExistence type="predicted"/>
<dbReference type="InterPro" id="IPR013210">
    <property type="entry name" value="LRR_N_plant-typ"/>
</dbReference>
<comment type="caution">
    <text evidence="11">The sequence shown here is derived from an EMBL/GenBank/DDBJ whole genome shotgun (WGS) entry which is preliminary data.</text>
</comment>
<gene>
    <name evidence="11" type="ORF">B296_00042931</name>
</gene>
<reference evidence="11 12" key="1">
    <citation type="journal article" date="2014" name="Agronomy (Basel)">
        <title>A Draft Genome Sequence for Ensete ventricosum, the Drought-Tolerant Tree Against Hunger.</title>
        <authorList>
            <person name="Harrison J."/>
            <person name="Moore K.A."/>
            <person name="Paszkiewicz K."/>
            <person name="Jones T."/>
            <person name="Grant M."/>
            <person name="Ambacheew D."/>
            <person name="Muzemil S."/>
            <person name="Studholme D.J."/>
        </authorList>
    </citation>
    <scope>NUCLEOTIDE SEQUENCE [LARGE SCALE GENOMIC DNA]</scope>
</reference>
<keyword evidence="8" id="KW-0325">Glycoprotein</keyword>
<dbReference type="FunFam" id="3.80.10.10:FF:000453">
    <property type="entry name" value="Leucine-rich receptor-like protein kinase family protein"/>
    <property type="match status" value="1"/>
</dbReference>
<dbReference type="AlphaFoldDB" id="A0A426YYS8"/>
<dbReference type="InterPro" id="IPR003591">
    <property type="entry name" value="Leu-rich_rpt_typical-subtyp"/>
</dbReference>
<feature type="domain" description="Disease resistance R13L4/SHOC-2-like LRR" evidence="10">
    <location>
        <begin position="545"/>
        <end position="705"/>
    </location>
</feature>
<dbReference type="GO" id="GO:0051707">
    <property type="term" value="P:response to other organism"/>
    <property type="evidence" value="ECO:0007669"/>
    <property type="project" value="UniProtKB-ARBA"/>
</dbReference>
<evidence type="ECO:0000256" key="6">
    <source>
        <dbReference type="ARBA" id="ARBA00022989"/>
    </source>
</evidence>
<dbReference type="GO" id="GO:0006952">
    <property type="term" value="P:defense response"/>
    <property type="evidence" value="ECO:0007669"/>
    <property type="project" value="UniProtKB-ARBA"/>
</dbReference>
<dbReference type="SUPFAM" id="SSF52058">
    <property type="entry name" value="L domain-like"/>
    <property type="match status" value="1"/>
</dbReference>
<keyword evidence="4" id="KW-0732">Signal</keyword>